<comment type="caution">
    <text evidence="2">The sequence shown here is derived from an EMBL/GenBank/DDBJ whole genome shotgun (WGS) entry which is preliminary data.</text>
</comment>
<dbReference type="AlphaFoldDB" id="A0A3S0Z4D9"/>
<keyword evidence="3" id="KW-1185">Reference proteome</keyword>
<protein>
    <submittedName>
        <fullName evidence="2">Uncharacterized protein</fullName>
    </submittedName>
</protein>
<feature type="non-terminal residue" evidence="2">
    <location>
        <position position="124"/>
    </location>
</feature>
<name>A0A3S0Z4D9_ELYCH</name>
<feature type="signal peptide" evidence="1">
    <location>
        <begin position="1"/>
        <end position="18"/>
    </location>
</feature>
<reference evidence="2 3" key="1">
    <citation type="submission" date="2019-01" db="EMBL/GenBank/DDBJ databases">
        <title>A draft genome assembly of the solar-powered sea slug Elysia chlorotica.</title>
        <authorList>
            <person name="Cai H."/>
            <person name="Li Q."/>
            <person name="Fang X."/>
            <person name="Li J."/>
            <person name="Curtis N.E."/>
            <person name="Altenburger A."/>
            <person name="Shibata T."/>
            <person name="Feng M."/>
            <person name="Maeda T."/>
            <person name="Schwartz J.A."/>
            <person name="Shigenobu S."/>
            <person name="Lundholm N."/>
            <person name="Nishiyama T."/>
            <person name="Yang H."/>
            <person name="Hasebe M."/>
            <person name="Li S."/>
            <person name="Pierce S.K."/>
            <person name="Wang J."/>
        </authorList>
    </citation>
    <scope>NUCLEOTIDE SEQUENCE [LARGE SCALE GENOMIC DNA]</scope>
    <source>
        <strain evidence="2">EC2010</strain>
        <tissue evidence="2">Whole organism of an adult</tissue>
    </source>
</reference>
<accession>A0A3S0Z4D9</accession>
<organism evidence="2 3">
    <name type="scientific">Elysia chlorotica</name>
    <name type="common">Eastern emerald elysia</name>
    <name type="synonym">Sea slug</name>
    <dbReference type="NCBI Taxonomy" id="188477"/>
    <lineage>
        <taxon>Eukaryota</taxon>
        <taxon>Metazoa</taxon>
        <taxon>Spiralia</taxon>
        <taxon>Lophotrochozoa</taxon>
        <taxon>Mollusca</taxon>
        <taxon>Gastropoda</taxon>
        <taxon>Heterobranchia</taxon>
        <taxon>Euthyneura</taxon>
        <taxon>Panpulmonata</taxon>
        <taxon>Sacoglossa</taxon>
        <taxon>Placobranchoidea</taxon>
        <taxon>Plakobranchidae</taxon>
        <taxon>Elysia</taxon>
    </lineage>
</organism>
<keyword evidence="1" id="KW-0732">Signal</keyword>
<sequence length="124" mass="13788">MPLFITAIILYFVNQAYLYNSEVEALGFELQLVGLYVCILPAAHFFDAGYRGVEESDFLLDVCFHVQLSIDQVSVEVQVERQAEVAGHGDHVGGDAVVHQVHQLVVHVLHAWRQARNGDTRGGL</sequence>
<proteinExistence type="predicted"/>
<evidence type="ECO:0000313" key="2">
    <source>
        <dbReference type="EMBL" id="RUS70440.1"/>
    </source>
</evidence>
<dbReference type="EMBL" id="RQTK01001409">
    <property type="protein sequence ID" value="RUS70440.1"/>
    <property type="molecule type" value="Genomic_DNA"/>
</dbReference>
<evidence type="ECO:0000313" key="3">
    <source>
        <dbReference type="Proteomes" id="UP000271974"/>
    </source>
</evidence>
<feature type="chain" id="PRO_5018616547" evidence="1">
    <location>
        <begin position="19"/>
        <end position="124"/>
    </location>
</feature>
<gene>
    <name evidence="2" type="ORF">EGW08_021803</name>
</gene>
<dbReference type="Proteomes" id="UP000271974">
    <property type="component" value="Unassembled WGS sequence"/>
</dbReference>
<evidence type="ECO:0000256" key="1">
    <source>
        <dbReference type="SAM" id="SignalP"/>
    </source>
</evidence>